<evidence type="ECO:0000256" key="2">
    <source>
        <dbReference type="ARBA" id="ARBA00023172"/>
    </source>
</evidence>
<dbReference type="Proteomes" id="UP000555836">
    <property type="component" value="Unassembled WGS sequence"/>
</dbReference>
<geneLocation type="plasmid" evidence="6">
    <name>pVPE61b</name>
</geneLocation>
<keyword evidence="1" id="KW-0229">DNA integration</keyword>
<evidence type="ECO:0000256" key="3">
    <source>
        <dbReference type="PIRSR" id="PIRSR004576-50"/>
    </source>
</evidence>
<evidence type="ECO:0000259" key="4">
    <source>
        <dbReference type="PROSITE" id="PS51898"/>
    </source>
</evidence>
<evidence type="ECO:0000256" key="1">
    <source>
        <dbReference type="ARBA" id="ARBA00022908"/>
    </source>
</evidence>
<geneLocation type="plasmid" evidence="5">
    <name>pVP2HP</name>
</geneLocation>
<sequence length="241" mass="27820">MNTLVEMPTTPLPLPQLNISPSVDWAYHLAFRKEVMLKCPDMDLPKYLLAPEIRALSELPINDHHRMLLRLLFNCGGRINEVLALTPSDILHVQDRYLVQLRTLKQQRRSSGRAKKGDIRLVPLFDKQFANELNRYIVTHCTNQRLPIFQSKRNKKRTAINSETARLWLKEIEQVAVENGLFLGTALTPHVLRHSFAVHLLLNHMHIKRVQALLGHARLSSTEVYTKLLSIDMGEHMEISF</sequence>
<dbReference type="GO" id="GO:0003677">
    <property type="term" value="F:DNA binding"/>
    <property type="evidence" value="ECO:0007669"/>
    <property type="project" value="InterPro"/>
</dbReference>
<keyword evidence="2" id="KW-0233">DNA recombination</keyword>
<dbReference type="PIRSF" id="PIRSF004576">
    <property type="entry name" value="Resolvase_Rsv"/>
    <property type="match status" value="1"/>
</dbReference>
<evidence type="ECO:0000313" key="8">
    <source>
        <dbReference type="EMBL" id="QHH12916.1"/>
    </source>
</evidence>
<organism evidence="5">
    <name type="scientific">Vibrio parahaemolyticus</name>
    <dbReference type="NCBI Taxonomy" id="670"/>
    <lineage>
        <taxon>Bacteria</taxon>
        <taxon>Pseudomonadati</taxon>
        <taxon>Pseudomonadota</taxon>
        <taxon>Gammaproteobacteria</taxon>
        <taxon>Vibrionales</taxon>
        <taxon>Vibrionaceae</taxon>
        <taxon>Vibrio</taxon>
    </lineage>
</organism>
<dbReference type="EMBL" id="AP014861">
    <property type="protein sequence ID" value="BAX57040.1"/>
    <property type="molecule type" value="Genomic_DNA"/>
</dbReference>
<dbReference type="EMBL" id="CP034300">
    <property type="protein sequence ID" value="QHH12916.1"/>
    <property type="molecule type" value="Genomic_DNA"/>
</dbReference>
<reference evidence="7 10" key="3">
    <citation type="submission" date="2020-04" db="EMBL/GenBank/DDBJ databases">
        <title>Whole-genome sequencing of Vibrio spp. from China reveals different genetic environments of blaCTX-M-14 among diverse lineages.</title>
        <authorList>
            <person name="Zheng Z."/>
            <person name="Ye L."/>
            <person name="Chen S."/>
        </authorList>
    </citation>
    <scope>NUCLEOTIDE SEQUENCE [LARGE SCALE GENOMIC DNA]</scope>
    <source>
        <strain evidence="7 10">Vb0574</strain>
    </source>
</reference>
<accession>A0A1Y1BEJ2</accession>
<dbReference type="Proteomes" id="UP000464718">
    <property type="component" value="Plasmid pvpsd2016-1"/>
</dbReference>
<dbReference type="InterPro" id="IPR002104">
    <property type="entry name" value="Integrase_catalytic"/>
</dbReference>
<evidence type="ECO:0000313" key="7">
    <source>
        <dbReference type="EMBL" id="NMU26767.1"/>
    </source>
</evidence>
<protein>
    <submittedName>
        <fullName evidence="5">Phage integrase protein</fullName>
    </submittedName>
    <submittedName>
        <fullName evidence="6">Resolvase</fullName>
    </submittedName>
    <submittedName>
        <fullName evidence="7">Site-specific integrase</fullName>
    </submittedName>
</protein>
<feature type="domain" description="Tyr recombinase" evidence="4">
    <location>
        <begin position="43"/>
        <end position="238"/>
    </location>
</feature>
<dbReference type="SUPFAM" id="SSF56349">
    <property type="entry name" value="DNA breaking-rejoining enzymes"/>
    <property type="match status" value="1"/>
</dbReference>
<evidence type="ECO:0000313" key="6">
    <source>
        <dbReference type="EMBL" id="BAX57040.1"/>
    </source>
</evidence>
<keyword evidence="5" id="KW-0614">Plasmid</keyword>
<gene>
    <name evidence="8" type="ORF">EHC69_26930</name>
    <name evidence="7" type="ORF">HKB21_14185</name>
</gene>
<dbReference type="CDD" id="cd00397">
    <property type="entry name" value="DNA_BRE_C"/>
    <property type="match status" value="1"/>
</dbReference>
<dbReference type="PANTHER" id="PTHR30349:SF90">
    <property type="entry name" value="TYROSINE RECOMBINASE XERD"/>
    <property type="match status" value="1"/>
</dbReference>
<dbReference type="EMBL" id="AP014859">
    <property type="protein sequence ID" value="BAX56778.1"/>
    <property type="molecule type" value="Genomic_DNA"/>
</dbReference>
<reference evidence="5" key="1">
    <citation type="journal article" date="2017" name="Infect. Genet. Evol.">
        <title>Plasmid dynamics in Vibrio parahaemolyticus strains related to shrimp Acute Hepatopancreatic Necrosis Syndrome (AHPNS).</title>
        <authorList>
            <person name="Theethakaew C."/>
            <person name="Nakamura S."/>
            <person name="Motooka D."/>
            <person name="Matsuda S."/>
            <person name="Kodama T."/>
            <person name="Chonsin K."/>
            <person name="Suthienkul O."/>
            <person name="Iida T."/>
        </authorList>
    </citation>
    <scope>NUCLEOTIDE SEQUENCE</scope>
    <source>
        <strain evidence="5">VPE61</strain>
        <plasmid evidence="5">pVP2HP</plasmid>
        <plasmid evidence="6">pVPE61b</plasmid>
    </source>
</reference>
<name>A0A1Y1BEJ2_VIBPH</name>
<dbReference type="PROSITE" id="PS51898">
    <property type="entry name" value="TYR_RECOMBINASE"/>
    <property type="match status" value="1"/>
</dbReference>
<evidence type="ECO:0000313" key="9">
    <source>
        <dbReference type="Proteomes" id="UP000464718"/>
    </source>
</evidence>
<dbReference type="PANTHER" id="PTHR30349">
    <property type="entry name" value="PHAGE INTEGRASE-RELATED"/>
    <property type="match status" value="1"/>
</dbReference>
<dbReference type="Gene3D" id="1.10.443.10">
    <property type="entry name" value="Intergrase catalytic core"/>
    <property type="match status" value="1"/>
</dbReference>
<feature type="active site" description="O-(3'-phospho-DNA)-tyrosine intermediate" evidence="3">
    <location>
        <position position="225"/>
    </location>
</feature>
<dbReference type="InterPro" id="IPR011010">
    <property type="entry name" value="DNA_brk_join_enz"/>
</dbReference>
<dbReference type="InterPro" id="IPR016423">
    <property type="entry name" value="Resolvase_Rsv"/>
</dbReference>
<dbReference type="GO" id="GO:0015074">
    <property type="term" value="P:DNA integration"/>
    <property type="evidence" value="ECO:0007669"/>
    <property type="project" value="UniProtKB-KW"/>
</dbReference>
<dbReference type="RefSeq" id="WP_017449237.1">
    <property type="nucleotide sequence ID" value="NZ_CANUID010000027.1"/>
</dbReference>
<evidence type="ECO:0000313" key="5">
    <source>
        <dbReference type="EMBL" id="BAX56778.1"/>
    </source>
</evidence>
<geneLocation type="plasmid" evidence="8">
    <name>pVPSD2016-1</name>
</geneLocation>
<reference evidence="8 9" key="2">
    <citation type="submission" date="2018-12" db="EMBL/GenBank/DDBJ databases">
        <title>Genomic insights into the evolutionary origins and pathogenicity of five Vibrio parahaemolyticus strains isolated from the shrimp with acute hepatopancreatic necrosis disease (AHPND).</title>
        <authorList>
            <person name="Yang Q."/>
            <person name="Dong X."/>
            <person name="Xie G."/>
            <person name="Fu S."/>
            <person name="Zou P."/>
            <person name="Sun J."/>
            <person name="Wang Y."/>
            <person name="Huang J."/>
        </authorList>
    </citation>
    <scope>NUCLEOTIDE SEQUENCE [LARGE SCALE GENOMIC DNA]</scope>
    <source>
        <strain evidence="8 9">20160303005-1</strain>
        <plasmid evidence="9">pvpsd2016-1</plasmid>
        <plasmid evidence="8">pVPSD2016-1</plasmid>
    </source>
</reference>
<geneLocation type="plasmid" evidence="9">
    <name>pvpsd2016-1</name>
</geneLocation>
<dbReference type="InterPro" id="IPR013762">
    <property type="entry name" value="Integrase-like_cat_sf"/>
</dbReference>
<dbReference type="EMBL" id="JABCLD010001443">
    <property type="protein sequence ID" value="NMU26767.1"/>
    <property type="molecule type" value="Genomic_DNA"/>
</dbReference>
<dbReference type="GO" id="GO:0006310">
    <property type="term" value="P:DNA recombination"/>
    <property type="evidence" value="ECO:0007669"/>
    <property type="project" value="UniProtKB-KW"/>
</dbReference>
<evidence type="ECO:0000313" key="10">
    <source>
        <dbReference type="Proteomes" id="UP000555836"/>
    </source>
</evidence>
<proteinExistence type="predicted"/>
<dbReference type="AlphaFoldDB" id="A0A1Y1BEJ2"/>
<dbReference type="InterPro" id="IPR050090">
    <property type="entry name" value="Tyrosine_recombinase_XerCD"/>
</dbReference>
<dbReference type="Pfam" id="PF00589">
    <property type="entry name" value="Phage_integrase"/>
    <property type="match status" value="1"/>
</dbReference>